<protein>
    <submittedName>
        <fullName evidence="6">Dienelactone hydrolase</fullName>
    </submittedName>
</protein>
<dbReference type="RefSeq" id="WP_183337405.1">
    <property type="nucleotide sequence ID" value="NZ_JACHZG010000001.1"/>
</dbReference>
<dbReference type="PANTHER" id="PTHR10824">
    <property type="entry name" value="ACYL-COENZYME A THIOESTERASE-RELATED"/>
    <property type="match status" value="1"/>
</dbReference>
<dbReference type="InterPro" id="IPR042490">
    <property type="entry name" value="Thio_Ohase/BAAT_N"/>
</dbReference>
<dbReference type="Pfam" id="PF08840">
    <property type="entry name" value="BAAT_C"/>
    <property type="match status" value="1"/>
</dbReference>
<feature type="active site" description="Charge relay system" evidence="2">
    <location>
        <position position="363"/>
    </location>
</feature>
<dbReference type="Pfam" id="PF04775">
    <property type="entry name" value="Bile_Hydr_Trans"/>
    <property type="match status" value="1"/>
</dbReference>
<feature type="transmembrane region" description="Helical" evidence="3">
    <location>
        <begin position="29"/>
        <end position="51"/>
    </location>
</feature>
<comment type="caution">
    <text evidence="6">The sequence shown here is derived from an EMBL/GenBank/DDBJ whole genome shotgun (WGS) entry which is preliminary data.</text>
</comment>
<feature type="active site" description="Charge relay system" evidence="2">
    <location>
        <position position="274"/>
    </location>
</feature>
<dbReference type="Gene3D" id="3.40.50.1820">
    <property type="entry name" value="alpha/beta hydrolase"/>
    <property type="match status" value="1"/>
</dbReference>
<dbReference type="InterPro" id="IPR006862">
    <property type="entry name" value="Thio_Ohase/aa_AcTrfase"/>
</dbReference>
<dbReference type="InterPro" id="IPR029058">
    <property type="entry name" value="AB_hydrolase_fold"/>
</dbReference>
<feature type="domain" description="BAAT/Acyl-CoA thioester hydrolase C-terminal" evidence="5">
    <location>
        <begin position="245"/>
        <end position="443"/>
    </location>
</feature>
<feature type="active site" description="Charge relay system" evidence="2">
    <location>
        <position position="398"/>
    </location>
</feature>
<keyword evidence="7" id="KW-1185">Reference proteome</keyword>
<dbReference type="PANTHER" id="PTHR10824:SF4">
    <property type="entry name" value="ACYL-COENZYME A THIOESTERASE 1-LIKE"/>
    <property type="match status" value="1"/>
</dbReference>
<keyword evidence="3" id="KW-0472">Membrane</keyword>
<dbReference type="SUPFAM" id="SSF53474">
    <property type="entry name" value="alpha/beta-Hydrolases"/>
    <property type="match status" value="1"/>
</dbReference>
<evidence type="ECO:0000259" key="4">
    <source>
        <dbReference type="Pfam" id="PF04775"/>
    </source>
</evidence>
<proteinExistence type="inferred from homology"/>
<evidence type="ECO:0000256" key="1">
    <source>
        <dbReference type="ARBA" id="ARBA00006538"/>
    </source>
</evidence>
<dbReference type="PIRSF" id="PIRSF016521">
    <property type="entry name" value="Acyl-CoA_hydro"/>
    <property type="match status" value="1"/>
</dbReference>
<evidence type="ECO:0000259" key="5">
    <source>
        <dbReference type="Pfam" id="PF08840"/>
    </source>
</evidence>
<accession>A0A7W5P6K8</accession>
<organism evidence="6 7">
    <name type="scientific">Microlunatus antarcticus</name>
    <dbReference type="NCBI Taxonomy" id="53388"/>
    <lineage>
        <taxon>Bacteria</taxon>
        <taxon>Bacillati</taxon>
        <taxon>Actinomycetota</taxon>
        <taxon>Actinomycetes</taxon>
        <taxon>Propionibacteriales</taxon>
        <taxon>Propionibacteriaceae</taxon>
        <taxon>Microlunatus</taxon>
    </lineage>
</organism>
<evidence type="ECO:0000256" key="2">
    <source>
        <dbReference type="PIRSR" id="PIRSR016521-1"/>
    </source>
</evidence>
<reference evidence="6 7" key="1">
    <citation type="submission" date="2020-08" db="EMBL/GenBank/DDBJ databases">
        <title>Sequencing the genomes of 1000 actinobacteria strains.</title>
        <authorList>
            <person name="Klenk H.-P."/>
        </authorList>
    </citation>
    <scope>NUCLEOTIDE SEQUENCE [LARGE SCALE GENOMIC DNA]</scope>
    <source>
        <strain evidence="6 7">DSM 11053</strain>
    </source>
</reference>
<evidence type="ECO:0000313" key="7">
    <source>
        <dbReference type="Proteomes" id="UP000565572"/>
    </source>
</evidence>
<dbReference type="GO" id="GO:0047617">
    <property type="term" value="F:fatty acyl-CoA hydrolase activity"/>
    <property type="evidence" value="ECO:0007669"/>
    <property type="project" value="TreeGrafter"/>
</dbReference>
<dbReference type="GO" id="GO:0006631">
    <property type="term" value="P:fatty acid metabolic process"/>
    <property type="evidence" value="ECO:0007669"/>
    <property type="project" value="TreeGrafter"/>
</dbReference>
<feature type="domain" description="Acyl-CoA thioester hydrolase/bile acid-CoA amino acid N-acetyltransferase" evidence="4">
    <location>
        <begin position="63"/>
        <end position="170"/>
    </location>
</feature>
<keyword evidence="3" id="KW-1133">Transmembrane helix</keyword>
<sequence>MAEGSVSIKCQLVEGDVLRQVAVGARKVGLVYSMLLVLVLGVGCTGSAPAVQLTVTPAATRMDEPAALRVSHLKPGSLVDLVLRSVDARGTTWTSQASFVADATGTVDPTLAPPTDAYLQAWGMGLFSVMSPSPAEDGYRWPTTGAATFDVDVEQGGRSVASGSLERTMWTQPPTTRTFTVAADGFVGTYVKPAGVQRGPAVLVLGGSEGGDPSFDATILAARGIPALSVAYFEAPGLPSQLQNIPLEYFDTPLRWLRAQPEVDPDRIWISGASRGSEAAGLIAAARPDLVHGLLDLSPSSAANCAYVPSTHQPCPGAAWLRNGRPVPYTKQYGTSVPTDHPSAAIAFEKVNGPVLTLCGGADLLWNSCKYSDAIQQRLQQHHTRFPRLALHYPDAGHAVDLPMPYEPLAPPAPGADPTYGSTPTANEQARADAWPKILSFVRHPA</sequence>
<dbReference type="AlphaFoldDB" id="A0A7W5P6K8"/>
<gene>
    <name evidence="6" type="ORF">FHX39_001411</name>
</gene>
<dbReference type="Proteomes" id="UP000565572">
    <property type="component" value="Unassembled WGS sequence"/>
</dbReference>
<dbReference type="EMBL" id="JACHZG010000001">
    <property type="protein sequence ID" value="MBB3326467.1"/>
    <property type="molecule type" value="Genomic_DNA"/>
</dbReference>
<dbReference type="Gene3D" id="2.60.40.2240">
    <property type="entry name" value="Acyl-CoA thioester hydrolase/BAAT N-terminal domain"/>
    <property type="match status" value="1"/>
</dbReference>
<evidence type="ECO:0000313" key="6">
    <source>
        <dbReference type="EMBL" id="MBB3326467.1"/>
    </source>
</evidence>
<dbReference type="InterPro" id="IPR016662">
    <property type="entry name" value="Acyl-CoA_thioEstase_long-chain"/>
</dbReference>
<dbReference type="InterPro" id="IPR014940">
    <property type="entry name" value="BAAT_C"/>
</dbReference>
<comment type="similarity">
    <text evidence="1">Belongs to the C/M/P thioester hydrolase family.</text>
</comment>
<keyword evidence="6" id="KW-0378">Hydrolase</keyword>
<dbReference type="GO" id="GO:0006637">
    <property type="term" value="P:acyl-CoA metabolic process"/>
    <property type="evidence" value="ECO:0007669"/>
    <property type="project" value="InterPro"/>
</dbReference>
<evidence type="ECO:0000256" key="3">
    <source>
        <dbReference type="SAM" id="Phobius"/>
    </source>
</evidence>
<name>A0A7W5P6K8_9ACTN</name>
<keyword evidence="3" id="KW-0812">Transmembrane</keyword>